<proteinExistence type="predicted"/>
<feature type="compositionally biased region" description="Basic and acidic residues" evidence="1">
    <location>
        <begin position="181"/>
        <end position="200"/>
    </location>
</feature>
<name>A0A388LDA8_CHABU</name>
<feature type="region of interest" description="Disordered" evidence="1">
    <location>
        <begin position="366"/>
        <end position="420"/>
    </location>
</feature>
<comment type="caution">
    <text evidence="2">The sequence shown here is derived from an EMBL/GenBank/DDBJ whole genome shotgun (WGS) entry which is preliminary data.</text>
</comment>
<dbReference type="Proteomes" id="UP000265515">
    <property type="component" value="Unassembled WGS sequence"/>
</dbReference>
<evidence type="ECO:0000256" key="1">
    <source>
        <dbReference type="SAM" id="MobiDB-lite"/>
    </source>
</evidence>
<feature type="compositionally biased region" description="Basic and acidic residues" evidence="1">
    <location>
        <begin position="376"/>
        <end position="399"/>
    </location>
</feature>
<organism evidence="2 3">
    <name type="scientific">Chara braunii</name>
    <name type="common">Braun's stonewort</name>
    <dbReference type="NCBI Taxonomy" id="69332"/>
    <lineage>
        <taxon>Eukaryota</taxon>
        <taxon>Viridiplantae</taxon>
        <taxon>Streptophyta</taxon>
        <taxon>Charophyceae</taxon>
        <taxon>Charales</taxon>
        <taxon>Characeae</taxon>
        <taxon>Chara</taxon>
    </lineage>
</organism>
<reference evidence="2 3" key="1">
    <citation type="journal article" date="2018" name="Cell">
        <title>The Chara Genome: Secondary Complexity and Implications for Plant Terrestrialization.</title>
        <authorList>
            <person name="Nishiyama T."/>
            <person name="Sakayama H."/>
            <person name="Vries J.D."/>
            <person name="Buschmann H."/>
            <person name="Saint-Marcoux D."/>
            <person name="Ullrich K.K."/>
            <person name="Haas F.B."/>
            <person name="Vanderstraeten L."/>
            <person name="Becker D."/>
            <person name="Lang D."/>
            <person name="Vosolsobe S."/>
            <person name="Rombauts S."/>
            <person name="Wilhelmsson P.K.I."/>
            <person name="Janitza P."/>
            <person name="Kern R."/>
            <person name="Heyl A."/>
            <person name="Rumpler F."/>
            <person name="Villalobos L.I.A.C."/>
            <person name="Clay J.M."/>
            <person name="Skokan R."/>
            <person name="Toyoda A."/>
            <person name="Suzuki Y."/>
            <person name="Kagoshima H."/>
            <person name="Schijlen E."/>
            <person name="Tajeshwar N."/>
            <person name="Catarino B."/>
            <person name="Hetherington A.J."/>
            <person name="Saltykova A."/>
            <person name="Bonnot C."/>
            <person name="Breuninger H."/>
            <person name="Symeonidi A."/>
            <person name="Radhakrishnan G.V."/>
            <person name="Van Nieuwerburgh F."/>
            <person name="Deforce D."/>
            <person name="Chang C."/>
            <person name="Karol K.G."/>
            <person name="Hedrich R."/>
            <person name="Ulvskov P."/>
            <person name="Glockner G."/>
            <person name="Delwiche C.F."/>
            <person name="Petrasek J."/>
            <person name="Van de Peer Y."/>
            <person name="Friml J."/>
            <person name="Beilby M."/>
            <person name="Dolan L."/>
            <person name="Kohara Y."/>
            <person name="Sugano S."/>
            <person name="Fujiyama A."/>
            <person name="Delaux P.-M."/>
            <person name="Quint M."/>
            <person name="TheiBen G."/>
            <person name="Hagemann M."/>
            <person name="Harholt J."/>
            <person name="Dunand C."/>
            <person name="Zachgo S."/>
            <person name="Langdale J."/>
            <person name="Maumus F."/>
            <person name="Straeten D.V.D."/>
            <person name="Gould S.B."/>
            <person name="Rensing S.A."/>
        </authorList>
    </citation>
    <scope>NUCLEOTIDE SEQUENCE [LARGE SCALE GENOMIC DNA]</scope>
    <source>
        <strain evidence="2 3">S276</strain>
    </source>
</reference>
<feature type="compositionally biased region" description="Basic and acidic residues" evidence="1">
    <location>
        <begin position="280"/>
        <end position="309"/>
    </location>
</feature>
<feature type="compositionally biased region" description="Basic and acidic residues" evidence="1">
    <location>
        <begin position="319"/>
        <end position="330"/>
    </location>
</feature>
<dbReference type="EMBL" id="BFEA01000342">
    <property type="protein sequence ID" value="GBG80289.1"/>
    <property type="molecule type" value="Genomic_DNA"/>
</dbReference>
<keyword evidence="3" id="KW-1185">Reference proteome</keyword>
<feature type="region of interest" description="Disordered" evidence="1">
    <location>
        <begin position="1"/>
        <end position="24"/>
    </location>
</feature>
<dbReference type="AlphaFoldDB" id="A0A388LDA8"/>
<feature type="region of interest" description="Disordered" evidence="1">
    <location>
        <begin position="165"/>
        <end position="350"/>
    </location>
</feature>
<feature type="compositionally biased region" description="Basic and acidic residues" evidence="1">
    <location>
        <begin position="223"/>
        <end position="234"/>
    </location>
</feature>
<evidence type="ECO:0000313" key="2">
    <source>
        <dbReference type="EMBL" id="GBG80289.1"/>
    </source>
</evidence>
<accession>A0A388LDA8</accession>
<feature type="compositionally biased region" description="Basic residues" evidence="1">
    <location>
        <begin position="1"/>
        <end position="14"/>
    </location>
</feature>
<gene>
    <name evidence="2" type="ORF">CBR_g30656</name>
</gene>
<protein>
    <submittedName>
        <fullName evidence="2">Uncharacterized protein</fullName>
    </submittedName>
</protein>
<dbReference type="Gramene" id="GBG80289">
    <property type="protein sequence ID" value="GBG80289"/>
    <property type="gene ID" value="CBR_g30656"/>
</dbReference>
<sequence>MAIRRARMSRRPTHPRPPTESGDEWEVSLPASYMVRGIDTEWRVVTLGRDQAFMMVECLWNGMRFNRGPEDDLYTDLKVTGTVYLPEIGWHMLGTELALGHGLLPIFQRATRIVNWTGQEVRGRRNVGLRTRVEVEGWREFRAPMTGLQCRVPRFMIDLEKMASEEEAGNLRSKGSQGTDRGVERNEGFIRDRESAKPEGTEEDGKDLSTGESSGKVGGSKRGPQENKEGRDNGRSSPRNSEGTTPKKTKVSDACRKLAEIEKRTAAYKARLIEEMVTGNERDLPGEGSREQRRAIQGEVRHGGKDNSHRGTPSKKGKEKGDSPTVEAEKATTPPAIDSGASRLPATPKVTKGCAGLWSLRERVLGWFDSEGTPKAGEKQRDSKEGEGTSKEGEGEVFKHWYQGARRLPGSSGPQGHEKD</sequence>
<feature type="compositionally biased region" description="Basic and acidic residues" evidence="1">
    <location>
        <begin position="250"/>
        <end position="265"/>
    </location>
</feature>
<feature type="compositionally biased region" description="Polar residues" evidence="1">
    <location>
        <begin position="235"/>
        <end position="246"/>
    </location>
</feature>
<evidence type="ECO:0000313" key="3">
    <source>
        <dbReference type="Proteomes" id="UP000265515"/>
    </source>
</evidence>